<gene>
    <name evidence="4" type="primary">srtB</name>
    <name evidence="4" type="ORF">WMO62_04745</name>
</gene>
<keyword evidence="3" id="KW-0472">Membrane</keyword>
<dbReference type="EMBL" id="JBBMFC010000006">
    <property type="protein sequence ID" value="MEQ2578154.1"/>
    <property type="molecule type" value="Genomic_DNA"/>
</dbReference>
<feature type="region of interest" description="Disordered" evidence="2">
    <location>
        <begin position="1"/>
        <end position="44"/>
    </location>
</feature>
<dbReference type="Proteomes" id="UP001470288">
    <property type="component" value="Unassembled WGS sequence"/>
</dbReference>
<dbReference type="Pfam" id="PF04203">
    <property type="entry name" value="Sortase"/>
    <property type="match status" value="1"/>
</dbReference>
<dbReference type="GO" id="GO:0016787">
    <property type="term" value="F:hydrolase activity"/>
    <property type="evidence" value="ECO:0007669"/>
    <property type="project" value="UniProtKB-KW"/>
</dbReference>
<evidence type="ECO:0000256" key="2">
    <source>
        <dbReference type="SAM" id="MobiDB-lite"/>
    </source>
</evidence>
<keyword evidence="1 4" id="KW-0378">Hydrolase</keyword>
<dbReference type="Gene3D" id="2.40.260.10">
    <property type="entry name" value="Sortase"/>
    <property type="match status" value="1"/>
</dbReference>
<sequence length="307" mass="34175">MTKKEKKQKLNMEKTTGRRPVSNRRDDTVHTNAHRRKRSSAKRRKARQRRMLLLGLALGLCVCILLFSVWKLASILLGYQSGESEYKSLRKYVTEAPADPETVLANAASSEDEEGDGSDVAAPMTRIDLASLQGINSDAVGWIEIPDTSVSYPLVHTTDNTYYLTHTFDNKTNRSGSIFVEASNAADFSDLHTIIYGHNMKNGSMFAGLKNYSDQSYAEAHPYIYVDLADGSHCYEIFSAHEADATDITYTIGYRANDTYASFLDSLKTASLYDTGVEVTKDDSVISLSTCTKSGEKRFVVHAKKLY</sequence>
<protein>
    <submittedName>
        <fullName evidence="4">Class B sortase</fullName>
        <ecNumber evidence="4">3.4.22.71</ecNumber>
    </submittedName>
</protein>
<keyword evidence="3" id="KW-1133">Transmembrane helix</keyword>
<reference evidence="4 5" key="1">
    <citation type="submission" date="2024-03" db="EMBL/GenBank/DDBJ databases">
        <title>Human intestinal bacterial collection.</title>
        <authorList>
            <person name="Pauvert C."/>
            <person name="Hitch T.C.A."/>
            <person name="Clavel T."/>
        </authorList>
    </citation>
    <scope>NUCLEOTIDE SEQUENCE [LARGE SCALE GENOMIC DNA]</scope>
    <source>
        <strain evidence="4 5">CLA-AA-H78B</strain>
    </source>
</reference>
<dbReference type="InterPro" id="IPR009835">
    <property type="entry name" value="SrtB"/>
</dbReference>
<keyword evidence="3" id="KW-0812">Transmembrane</keyword>
<accession>A0ABV1HYZ4</accession>
<feature type="transmembrane region" description="Helical" evidence="3">
    <location>
        <begin position="51"/>
        <end position="70"/>
    </location>
</feature>
<dbReference type="RefSeq" id="WP_349143987.1">
    <property type="nucleotide sequence ID" value="NZ_JBBMFC010000006.1"/>
</dbReference>
<proteinExistence type="predicted"/>
<organism evidence="4 5">
    <name type="scientific">Hominiventricola aquisgranensis</name>
    <dbReference type="NCBI Taxonomy" id="3133164"/>
    <lineage>
        <taxon>Bacteria</taxon>
        <taxon>Bacillati</taxon>
        <taxon>Bacillota</taxon>
        <taxon>Clostridia</taxon>
        <taxon>Lachnospirales</taxon>
        <taxon>Lachnospiraceae</taxon>
        <taxon>Hominiventricola</taxon>
    </lineage>
</organism>
<name>A0ABV1HYZ4_9FIRM</name>
<evidence type="ECO:0000256" key="1">
    <source>
        <dbReference type="ARBA" id="ARBA00022801"/>
    </source>
</evidence>
<keyword evidence="5" id="KW-1185">Reference proteome</keyword>
<dbReference type="SUPFAM" id="SSF63817">
    <property type="entry name" value="Sortase"/>
    <property type="match status" value="1"/>
</dbReference>
<comment type="caution">
    <text evidence="4">The sequence shown here is derived from an EMBL/GenBank/DDBJ whole genome shotgun (WGS) entry which is preliminary data.</text>
</comment>
<evidence type="ECO:0000313" key="5">
    <source>
        <dbReference type="Proteomes" id="UP001470288"/>
    </source>
</evidence>
<evidence type="ECO:0000256" key="3">
    <source>
        <dbReference type="SAM" id="Phobius"/>
    </source>
</evidence>
<evidence type="ECO:0000313" key="4">
    <source>
        <dbReference type="EMBL" id="MEQ2578154.1"/>
    </source>
</evidence>
<dbReference type="EC" id="3.4.22.71" evidence="4"/>
<dbReference type="NCBIfam" id="TIGR03064">
    <property type="entry name" value="sortase_srtB"/>
    <property type="match status" value="1"/>
</dbReference>
<feature type="compositionally biased region" description="Basic residues" evidence="2">
    <location>
        <begin position="32"/>
        <end position="44"/>
    </location>
</feature>
<dbReference type="InterPro" id="IPR005754">
    <property type="entry name" value="Sortase"/>
</dbReference>
<dbReference type="InterPro" id="IPR023365">
    <property type="entry name" value="Sortase_dom-sf"/>
</dbReference>
<dbReference type="CDD" id="cd05826">
    <property type="entry name" value="Sortase_B"/>
    <property type="match status" value="1"/>
</dbReference>